<gene>
    <name evidence="1" type="ORF">SAMN05443574_11612</name>
</gene>
<accession>A0A1H2ZD64</accession>
<proteinExistence type="predicted"/>
<dbReference type="PANTHER" id="PTHR33258">
    <property type="entry name" value="TRANSPOSASE INSL FOR INSERTION SEQUENCE ELEMENT IS186A-RELATED"/>
    <property type="match status" value="1"/>
</dbReference>
<dbReference type="PANTHER" id="PTHR33258:SF1">
    <property type="entry name" value="TRANSPOSASE INSL FOR INSERTION SEQUENCE ELEMENT IS186A-RELATED"/>
    <property type="match status" value="1"/>
</dbReference>
<dbReference type="Proteomes" id="UP000182573">
    <property type="component" value="Unassembled WGS sequence"/>
</dbReference>
<sequence>MLFRELKTQYELDEFDTSDEHVVKILLYAALLSPLVSRDLLDLVTEQADDELVFPTERWAATFRSHAQLILHELGEYLGYSPPPLLERLIEDAQKIHKQRPILQETLATATQPRCEA</sequence>
<dbReference type="EMBL" id="FNOF01000016">
    <property type="protein sequence ID" value="SDX15321.1"/>
    <property type="molecule type" value="Genomic_DNA"/>
</dbReference>
<dbReference type="AlphaFoldDB" id="A0A1H2ZD64"/>
<name>A0A1H2ZD64_HALVA</name>
<organism evidence="1 2">
    <name type="scientific">Haloarcula vallismortis</name>
    <name type="common">Halobacterium vallismortis</name>
    <dbReference type="NCBI Taxonomy" id="28442"/>
    <lineage>
        <taxon>Archaea</taxon>
        <taxon>Methanobacteriati</taxon>
        <taxon>Methanobacteriota</taxon>
        <taxon>Stenosarchaea group</taxon>
        <taxon>Halobacteria</taxon>
        <taxon>Halobacteriales</taxon>
        <taxon>Haloarculaceae</taxon>
        <taxon>Haloarcula</taxon>
    </lineage>
</organism>
<reference evidence="1 2" key="1">
    <citation type="submission" date="2016-10" db="EMBL/GenBank/DDBJ databases">
        <authorList>
            <person name="de Groot N.N."/>
        </authorList>
    </citation>
    <scope>NUCLEOTIDE SEQUENCE [LARGE SCALE GENOMIC DNA]</scope>
    <source>
        <strain evidence="1 2">DSM 3756</strain>
    </source>
</reference>
<protein>
    <submittedName>
        <fullName evidence="1">Putative transposase</fullName>
    </submittedName>
</protein>
<evidence type="ECO:0000313" key="2">
    <source>
        <dbReference type="Proteomes" id="UP000182573"/>
    </source>
</evidence>
<evidence type="ECO:0000313" key="1">
    <source>
        <dbReference type="EMBL" id="SDX15321.1"/>
    </source>
</evidence>